<evidence type="ECO:0000313" key="13">
    <source>
        <dbReference type="Proteomes" id="UP001597145"/>
    </source>
</evidence>
<dbReference type="PROSITE" id="PS51296">
    <property type="entry name" value="RIESKE"/>
    <property type="match status" value="1"/>
</dbReference>
<dbReference type="InterPro" id="IPR005805">
    <property type="entry name" value="Rieske_Fe-S_prot_C"/>
</dbReference>
<keyword evidence="7" id="KW-1015">Disulfide bond</keyword>
<dbReference type="InterPro" id="IPR036922">
    <property type="entry name" value="Rieske_2Fe-2S_sf"/>
</dbReference>
<dbReference type="CDD" id="cd03467">
    <property type="entry name" value="Rieske"/>
    <property type="match status" value="1"/>
</dbReference>
<sequence>MSRRIRPDPTRRALVTGICGAATLTACGSGGGPTSPPSAPGPGSPAPSPTQAGGSPSVVARSDIPIGGGTVFPDYRLVVTRPTAGDVRAFTAICTHDGCLLATVADATIQCPCHGSRFAIADGAVVHGPALRALTPRNIEIQGDSIILNP</sequence>
<evidence type="ECO:0000259" key="11">
    <source>
        <dbReference type="PROSITE" id="PS51296"/>
    </source>
</evidence>
<keyword evidence="4" id="KW-0479">Metal-binding</keyword>
<evidence type="ECO:0000256" key="10">
    <source>
        <dbReference type="SAM" id="MobiDB-lite"/>
    </source>
</evidence>
<dbReference type="SUPFAM" id="SSF50022">
    <property type="entry name" value="ISP domain"/>
    <property type="match status" value="1"/>
</dbReference>
<evidence type="ECO:0000256" key="9">
    <source>
        <dbReference type="ARBA" id="ARBA00034078"/>
    </source>
</evidence>
<feature type="domain" description="Rieske" evidence="11">
    <location>
        <begin position="56"/>
        <end position="148"/>
    </location>
</feature>
<dbReference type="Proteomes" id="UP001597145">
    <property type="component" value="Unassembled WGS sequence"/>
</dbReference>
<name>A0ABW4FVV0_9PSEU</name>
<keyword evidence="13" id="KW-1185">Reference proteome</keyword>
<dbReference type="EMBL" id="JBHUCP010000039">
    <property type="protein sequence ID" value="MFD1534625.1"/>
    <property type="molecule type" value="Genomic_DNA"/>
</dbReference>
<evidence type="ECO:0000256" key="8">
    <source>
        <dbReference type="ARBA" id="ARBA00029586"/>
    </source>
</evidence>
<keyword evidence="6" id="KW-0411">Iron-sulfur</keyword>
<feature type="region of interest" description="Disordered" evidence="10">
    <location>
        <begin position="29"/>
        <end position="60"/>
    </location>
</feature>
<evidence type="ECO:0000256" key="6">
    <source>
        <dbReference type="ARBA" id="ARBA00023014"/>
    </source>
</evidence>
<dbReference type="PROSITE" id="PS51318">
    <property type="entry name" value="TAT"/>
    <property type="match status" value="1"/>
</dbReference>
<keyword evidence="5" id="KW-0408">Iron</keyword>
<comment type="caution">
    <text evidence="12">The sequence shown here is derived from an EMBL/GenBank/DDBJ whole genome shotgun (WGS) entry which is preliminary data.</text>
</comment>
<comment type="cofactor">
    <cofactor evidence="9">
        <name>[2Fe-2S] cluster</name>
        <dbReference type="ChEBI" id="CHEBI:190135"/>
    </cofactor>
</comment>
<feature type="compositionally biased region" description="Pro residues" evidence="10">
    <location>
        <begin position="34"/>
        <end position="48"/>
    </location>
</feature>
<evidence type="ECO:0000256" key="5">
    <source>
        <dbReference type="ARBA" id="ARBA00023004"/>
    </source>
</evidence>
<dbReference type="InterPro" id="IPR006311">
    <property type="entry name" value="TAT_signal"/>
</dbReference>
<proteinExistence type="predicted"/>
<organism evidence="12 13">
    <name type="scientific">Pseudonocardia aurantiaca</name>
    <dbReference type="NCBI Taxonomy" id="75290"/>
    <lineage>
        <taxon>Bacteria</taxon>
        <taxon>Bacillati</taxon>
        <taxon>Actinomycetota</taxon>
        <taxon>Actinomycetes</taxon>
        <taxon>Pseudonocardiales</taxon>
        <taxon>Pseudonocardiaceae</taxon>
        <taxon>Pseudonocardia</taxon>
    </lineage>
</organism>
<dbReference type="PROSITE" id="PS51257">
    <property type="entry name" value="PROKAR_LIPOPROTEIN"/>
    <property type="match status" value="1"/>
</dbReference>
<dbReference type="InterPro" id="IPR017941">
    <property type="entry name" value="Rieske_2Fe-2S"/>
</dbReference>
<evidence type="ECO:0000256" key="1">
    <source>
        <dbReference type="ARBA" id="ARBA00002494"/>
    </source>
</evidence>
<evidence type="ECO:0000256" key="4">
    <source>
        <dbReference type="ARBA" id="ARBA00022723"/>
    </source>
</evidence>
<dbReference type="PANTHER" id="PTHR10134">
    <property type="entry name" value="CYTOCHROME B-C1 COMPLEX SUBUNIT RIESKE, MITOCHONDRIAL"/>
    <property type="match status" value="1"/>
</dbReference>
<dbReference type="Gene3D" id="2.102.10.10">
    <property type="entry name" value="Rieske [2Fe-2S] iron-sulphur domain"/>
    <property type="match status" value="1"/>
</dbReference>
<dbReference type="PRINTS" id="PR00162">
    <property type="entry name" value="RIESKE"/>
</dbReference>
<evidence type="ECO:0000256" key="2">
    <source>
        <dbReference type="ARBA" id="ARBA00015816"/>
    </source>
</evidence>
<comment type="function">
    <text evidence="1">Iron-sulfur subunit of the cytochrome bc1 complex, an essential component of the respiratory electron transport chain required for ATP synthesis. The bc1 complex catalyzes the oxidation of menaquinol and the reduction of cytochrome c in the respiratory chain. The bc1 complex operates through a Q-cycle mechanism that couples electron transfer to generation of the proton gradient that drives ATP synthesis.</text>
</comment>
<dbReference type="InterPro" id="IPR014349">
    <property type="entry name" value="Rieske_Fe-S_prot"/>
</dbReference>
<gene>
    <name evidence="12" type="ORF">ACFSCY_34930</name>
</gene>
<evidence type="ECO:0000256" key="3">
    <source>
        <dbReference type="ARBA" id="ARBA00022714"/>
    </source>
</evidence>
<accession>A0ABW4FVV0</accession>
<dbReference type="RefSeq" id="WP_343978007.1">
    <property type="nucleotide sequence ID" value="NZ_BAAAJG010000010.1"/>
</dbReference>
<evidence type="ECO:0000313" key="12">
    <source>
        <dbReference type="EMBL" id="MFD1534625.1"/>
    </source>
</evidence>
<keyword evidence="3" id="KW-0001">2Fe-2S</keyword>
<protein>
    <recommendedName>
        <fullName evidence="2">Cytochrome bc1 complex Rieske iron-sulfur subunit</fullName>
    </recommendedName>
    <alternativeName>
        <fullName evidence="8">Cytochrome bc1 reductase complex subunit QcrA</fullName>
    </alternativeName>
</protein>
<evidence type="ECO:0000256" key="7">
    <source>
        <dbReference type="ARBA" id="ARBA00023157"/>
    </source>
</evidence>
<reference evidence="13" key="1">
    <citation type="journal article" date="2019" name="Int. J. Syst. Evol. Microbiol.">
        <title>The Global Catalogue of Microorganisms (GCM) 10K type strain sequencing project: providing services to taxonomists for standard genome sequencing and annotation.</title>
        <authorList>
            <consortium name="The Broad Institute Genomics Platform"/>
            <consortium name="The Broad Institute Genome Sequencing Center for Infectious Disease"/>
            <person name="Wu L."/>
            <person name="Ma J."/>
        </authorList>
    </citation>
    <scope>NUCLEOTIDE SEQUENCE [LARGE SCALE GENOMIC DNA]</scope>
    <source>
        <strain evidence="13">JCM 12165</strain>
    </source>
</reference>
<dbReference type="Pfam" id="PF00355">
    <property type="entry name" value="Rieske"/>
    <property type="match status" value="1"/>
</dbReference>